<evidence type="ECO:0000256" key="1">
    <source>
        <dbReference type="SAM" id="MobiDB-lite"/>
    </source>
</evidence>
<protein>
    <submittedName>
        <fullName evidence="2">Uncharacterized protein</fullName>
    </submittedName>
</protein>
<evidence type="ECO:0000313" key="3">
    <source>
        <dbReference type="Proteomes" id="UP000534388"/>
    </source>
</evidence>
<reference evidence="2 3" key="1">
    <citation type="submission" date="2020-07" db="EMBL/GenBank/DDBJ databases">
        <title>Novel species isolated from subtropical streams in China.</title>
        <authorList>
            <person name="Lu H."/>
        </authorList>
    </citation>
    <scope>NUCLEOTIDE SEQUENCE [LARGE SCALE GENOMIC DNA]</scope>
    <source>
        <strain evidence="2 3">LX20W</strain>
    </source>
</reference>
<feature type="region of interest" description="Disordered" evidence="1">
    <location>
        <begin position="1"/>
        <end position="29"/>
    </location>
</feature>
<dbReference type="EMBL" id="JACEZT010000003">
    <property type="protein sequence ID" value="MBA5636854.1"/>
    <property type="molecule type" value="Genomic_DNA"/>
</dbReference>
<proteinExistence type="predicted"/>
<evidence type="ECO:0000313" key="2">
    <source>
        <dbReference type="EMBL" id="MBA5636854.1"/>
    </source>
</evidence>
<name>A0A7W2IB19_9BURK</name>
<feature type="compositionally biased region" description="Basic and acidic residues" evidence="1">
    <location>
        <begin position="20"/>
        <end position="29"/>
    </location>
</feature>
<sequence length="68" mass="7438">MTALNLQSLDPAELLPTPEVPEHYGPRNEEEARVHALVKEALLAGPGKTYPTVADLIDELRAGIPRRP</sequence>
<keyword evidence="3" id="KW-1185">Reference proteome</keyword>
<organism evidence="2 3">
    <name type="scientific">Rugamonas brunnea</name>
    <dbReference type="NCBI Taxonomy" id="2758569"/>
    <lineage>
        <taxon>Bacteria</taxon>
        <taxon>Pseudomonadati</taxon>
        <taxon>Pseudomonadota</taxon>
        <taxon>Betaproteobacteria</taxon>
        <taxon>Burkholderiales</taxon>
        <taxon>Oxalobacteraceae</taxon>
        <taxon>Telluria group</taxon>
        <taxon>Rugamonas</taxon>
    </lineage>
</organism>
<dbReference type="Proteomes" id="UP000534388">
    <property type="component" value="Unassembled WGS sequence"/>
</dbReference>
<accession>A0A7W2IB19</accession>
<gene>
    <name evidence="2" type="ORF">H3H37_07270</name>
</gene>
<dbReference type="RefSeq" id="WP_182160965.1">
    <property type="nucleotide sequence ID" value="NZ_JACEZT010000003.1"/>
</dbReference>
<dbReference type="AlphaFoldDB" id="A0A7W2IB19"/>
<comment type="caution">
    <text evidence="2">The sequence shown here is derived from an EMBL/GenBank/DDBJ whole genome shotgun (WGS) entry which is preliminary data.</text>
</comment>